<dbReference type="InterPro" id="IPR006162">
    <property type="entry name" value="Ppantetheine_attach_site"/>
</dbReference>
<dbReference type="Gene3D" id="3.40.50.12780">
    <property type="entry name" value="N-terminal domain of ligase-like"/>
    <property type="match status" value="3"/>
</dbReference>
<dbReference type="NCBIfam" id="TIGR01733">
    <property type="entry name" value="AA-adenyl-dom"/>
    <property type="match status" value="2"/>
</dbReference>
<evidence type="ECO:0000313" key="8">
    <source>
        <dbReference type="EMBL" id="QSQ26356.1"/>
    </source>
</evidence>
<dbReference type="Gene3D" id="2.30.38.10">
    <property type="entry name" value="Luciferase, Domain 3"/>
    <property type="match status" value="2"/>
</dbReference>
<evidence type="ECO:0000256" key="2">
    <source>
        <dbReference type="ARBA" id="ARBA00022450"/>
    </source>
</evidence>
<dbReference type="Pfam" id="PF00501">
    <property type="entry name" value="AMP-binding"/>
    <property type="match status" value="5"/>
</dbReference>
<dbReference type="PROSITE" id="PS00455">
    <property type="entry name" value="AMP_BINDING"/>
    <property type="match status" value="4"/>
</dbReference>
<name>A0ABX7P7C7_9BACT</name>
<dbReference type="Proteomes" id="UP000662747">
    <property type="component" value="Chromosome"/>
</dbReference>
<dbReference type="InterPro" id="IPR020806">
    <property type="entry name" value="PKS_PP-bd"/>
</dbReference>
<organism evidence="8 9">
    <name type="scientific">Pyxidicoccus parkwayensis</name>
    <dbReference type="NCBI Taxonomy" id="2813578"/>
    <lineage>
        <taxon>Bacteria</taxon>
        <taxon>Pseudomonadati</taxon>
        <taxon>Myxococcota</taxon>
        <taxon>Myxococcia</taxon>
        <taxon>Myxococcales</taxon>
        <taxon>Cystobacterineae</taxon>
        <taxon>Myxococcaceae</taxon>
        <taxon>Pyxidicoccus</taxon>
    </lineage>
</organism>
<evidence type="ECO:0000256" key="3">
    <source>
        <dbReference type="ARBA" id="ARBA00022553"/>
    </source>
</evidence>
<dbReference type="PANTHER" id="PTHR45527:SF1">
    <property type="entry name" value="FATTY ACID SYNTHASE"/>
    <property type="match status" value="1"/>
</dbReference>
<evidence type="ECO:0000256" key="6">
    <source>
        <dbReference type="SAM" id="MobiDB-lite"/>
    </source>
</evidence>
<dbReference type="EMBL" id="CP071090">
    <property type="protein sequence ID" value="QSQ26356.1"/>
    <property type="molecule type" value="Genomic_DNA"/>
</dbReference>
<feature type="domain" description="Carrier" evidence="7">
    <location>
        <begin position="4133"/>
        <end position="4209"/>
    </location>
</feature>
<dbReference type="CDD" id="cd05931">
    <property type="entry name" value="FAAL"/>
    <property type="match status" value="1"/>
</dbReference>
<feature type="compositionally biased region" description="Basic residues" evidence="6">
    <location>
        <begin position="4229"/>
        <end position="4243"/>
    </location>
</feature>
<keyword evidence="9" id="KW-1185">Reference proteome</keyword>
<dbReference type="InterPro" id="IPR025110">
    <property type="entry name" value="AMP-bd_C"/>
</dbReference>
<accession>A0ABX7P7C7</accession>
<feature type="region of interest" description="Disordered" evidence="6">
    <location>
        <begin position="4204"/>
        <end position="4243"/>
    </location>
</feature>
<feature type="domain" description="Carrier" evidence="7">
    <location>
        <begin position="602"/>
        <end position="678"/>
    </location>
</feature>
<feature type="domain" description="Carrier" evidence="7">
    <location>
        <begin position="3076"/>
        <end position="3151"/>
    </location>
</feature>
<sequence>MSPPRARTPPAATLLELLETRADTHGETALYTFLEDGGDDAVLSYAGLELRARRIGAALQALSRAGERAVLLYPPGLEYIAGFFGCLYAGLVAVPAYPPDPMRLERTLPRLRAIIRDARASVVLTTAFIQEMGESLFEGAPELASLRWVATDALPEGTESGWKRPEPSPAWDTLAFLQYTSGSTGDPKGVQLSHGNLLHNLKLISHAFQVRDDSVGVIWLPPYHDMGLIGGILQPLYASIPVALMSPLAFLRRPRFWLEALTRFGGTISGGPCFAFDLCIRKVPPAEREGLDLRRWDLAFCGAEPIRPEVMSRFVEAFAPAGFQGGALYPCYGLAEGTLIASGGRKGEGVLTRTWDATALERNEAVEVAEGPGSRPLVGCGGTMPDQTLLVVDPETRRACPPERVGEVWVSGPSVAHGYWERPEESEAAFGATLEDDASGRRFLRTGDLGLLRDGELFVVGRRKDLIILRGRNLHPQDLELSIERSHSALRPGCGAAFSIEVEGEERLAVMYEVDTRKPWTPEELVAAVRRGLSEAHEVQLHTLVLIEPGALPKTSSGKIQRRACRAELLAGTARAVLTWRESDTGEGSAREAAPAAPAQPTTVEELETWLLARIAGRLRVSPETLARDVPITSFGLDSLGAVELANDVESLGTVLRMEVLLQGPTVTGLARTIFEAREATAHPVLARGNDEHPAPLSAAQQRLWLFEQLHHGSPAYHLPAALRLSGALNEPALESAFAAIVARHAALRATFREEDGTPSVLTAPTQAPLIRRVDLRDTPTENREAEALRLAREEARAPFDLATGPLLRLTLIRLDAHEHLLVVVMHHIVSDGGSFAILARELSALLSGTATLPPLPFQYPDFARWRRQLDDSASLEWWKQRLAGAPAALELPTDHARPPVPSYSGARVALHVPASLTARLEELGRSEGATLFMTLLAAFQVLLSRHSGQDDLCIGTPVNGRDRAGLEGLIGCFLELLVLRGSLAGAPRFRELLGRTREATLEAFAHRGVPFERVVDAVQPARDRSRAPLFQVLFVLQPEPGSSLALPGLEARRVDVDPGATPYDLTLSLARGADGLEGWLEYATDLFDAATASRLAQRLRVLLEAVVANPDERTSALSFLPEPERRQVLVEWNDTRTDFEDACIHTLIEARAARTPETVAVVCGDVELTWGALDRRANAVAWRLREQGVGPESIVGFCADRSVDLVVGLLGILKAGGAYLPLDPSYPEARLALMLEDAGAPVVLAHRHLASAFQASGRTVVLLDPLTGPDEAQTPPACGVRPDNLAYVLYTSGSTGRPKGVLIPHRNVASFFTGMDARVGATPGTWLAVTSVSFDISVLELLWTLSRGFKVAVQGEQGALAAAPRRSTSSRRRPLGFSLFYFAADDGTPGAERYRLLMEGARFADQHGFEAVWTPERHLHSFGGLYPSPALTSAAVAAITRRVDIRAGSVVLPLHHPVRVAEEWSFVDNLSNGRVGISVAAGWHANDFVLAPERYSERREQSRKDLDLVRRLWRGDAVKLPNGTGEPVEVRIRPSPVQRELPIWLTAAGNPDTFRDAGRMGAGVLTHLLGQRWEELRERIALYRESWREAGHPGEGHVTLMLHTFVGQDVERVRETVEGPLRRYLSSSADLMRGLGRTLGMDLEPGSVRPEDLSTLTDRAFARFFETGGLFGTPRTCREQVARIDALGVDEVACLIDFGVDTDTVLAHLPALDAVRQRAERDFRLQGRDGGTVPAQLRRHGVTHLQVTPSLAQALLLEPDAPGALAGLERMLVGGEALPLDLAAKLRDTVGGALLNMYGPTETTIWSSTHRVGTEPGPIPIGTPIANTSLYVLDAELRPAPIGVPGELFIGGVGVARGYHARPELTAERFLPDPFGGHAGARMYRTGDRARWRADGRVEFLGRVDHQLKVRGFRVEPGEIEAVFARHPGVRQAVVVAREDVPGSARLVAYVVPRPDATLSEDSLRAFARSSLPEHLVPSNVVTLDALPLTPNGKVDRKALPAPEGARASTREYVAPRTETERRVAELWSSLLGVPRVGANDDFFALGGHSLLATRAASRIRESFGVSLHLRELFEAATPAALAARIDALPRASGHQVPPLVPRSQEGALPLSFAQQRLWFLEQLEPGGSAYNEAVLVRVDGSLDVGMLERCLREVVRRHAILRATFRDEAGTPVQRISSEVRLTLAQVDLTSFSESTRPAEVERRVGEEALRPFDLASGPPLRAMLFQLDAREHSLLLVLHHLVSDGWSLGVLVREVAALYRAFSTGRESPLPEPSVQYVDFASWQREWLHGDALESQLAYWRTRLDGAPRALELPTDHPRPAVRSSRGTSRGAMLGAELSRQVKALALREGVTPFMVLLAGFTALLSRHGGQEDLCVGTPVSGRDRTEVEGLIGCFVNTLVLRVSTAGAPTFRELIGRARETVLGAFAHQDAPFEELVKALAPERDLGRGPLVQAMIVLQEDPLPEISMPGLRLRVLEQPSQTAKFDLRLNVTDTPEGFATNLEVSTDLFEPETASRLLNHLRLLLEDGVSDPERRVRDLSLMPREEWRQMVVEWNARGAGSRSTATVPALFEAQVARTPTALAVVSGDVSLTYAEVDVWANQVAWRLRELGVRQGSTVGLCLERSPDLIVGMLGILKAGAAYVPLDARHPSERNAWMLREAGVDVLLTQQSLSLELQEHGGTHLLLDADGDSFIRQPTTPPSLDVSEDALAYIMFTSGSTGRPKGVCVPHRGVVRLVKDTAFMRFGAEEAFLQLAPAAFDASTLEIWGALLNGARLVIAPPGALSLEELGELLAQSEITTLWLTAALFEQMVLHQGEALARVRQVLAGGDVLPVQRVREHLARLSPNAVLINGYGPTENTTFSATHTLRAGDAVGASVPIGCPVPHSTAYVLDEALRPVPVGVPGELYVGGAGLAWGYLANPELTAEKFVPHPFGTTSGERLYRTGDRTRWRPDGTLEFLGRIDFQVKVRGFRIEPGEVEAVLREVPGVTEAVVLAREDVPGDKRLVAYVVGPTAEQTSSLRTALQQKLPEYMVPSAFVALERLPLTPNGKVDRGALPAPSEASGVASRQYEAPQGSEEEQVAALFAELLSLERVGANDSFFELGGHSLLATRLVSRLHASFGVALPLRDFFQDSSVRHVAERVRAARQRSEGALPPIVRVPRSDSMPLSAPQERLWLLEQLQPGTALYNVPWGAWMDGALDVPAFERALARLFQRNESLRTTFASHAGEPVQVIHAHVPVSLPVVDLRGLPESAREAEALRAAAEEVRRPFSLSEGPLLRALLLRTGETRHFLVLTLHHIISDGWSLGVVIRELSALYDAELHGRPSPLPEPVLQPVDHAVWQRSWLQGESLEAQLRYWRKQLAAAPPVLELPTDFPRPSLQRFRGDTVNVELPAELSERFRAFCRREGVTTYMGLLAAFQLLLSRVSGQEDVCVGSPIAGRHHPGLERLIGFFVNTLVLRTRLDGNTTFRELLQRVRETTLDAYSHQDVPFEKLVEALQPPRSLSHAPLVQVVLALNEETPQDIAPEGLALRYVEVTTGTAKFDLTLSLFDTRDGLTGSLEFDADLFTPATAARLMKQLRVLLESAMAAPGQPVSDLPMMDAAERQRLLVDWNDTTAEYPREACLAALFEAQASRTPEAIAAECEDSRLTYGELDRRANQLAWYLRKRGVGPGTPVGLCVQRSLDLVVGMLGILKAGGAYVPLDPTYPRERLAFMVEDTHLPVVLAQRAVLELLPSASANVVLLDESRSEVAAEPESSPGVTVPAESLAYVMYTSGSTGRPKGVCIPQRAVARLVLGSRFARWGPDEVFLQLAPICFDAATFELWGALLHGAKLVLFPPTTPTVDSLKDVLVRHGVTTLWLTAALFEAISAARPDALDGVKQLLAGGDVLPPAVVRERLARGGVLVNGYGPTEGTTFSVCHVMEGAIADGAVPIGRPIANTRVYVVDAGMRLVPAGVPGELLIGGDGLAWGYLGRPELTAERFIPNPFGPEAGGRLYRTGDQVRYREDGTLEFLGRLDAQVKVRGYRVEPGEVEEALRKHPAVAEAVVVAKPDPAGGKRLVAYAVPRPGETLEPRALRSFLAEALPEFMVPSALVPLGALPLTPVGKLDRAALPEPEVARPAGITFVEPTSTLERQVAEVWAKVLGVERVGVEDHFFADLGGSSMSVVKACALLRDSLRRDVPATRFFEYPTVRAFAQSLERDGEPADAQDNEAHVDRAQQRRQALRRQGRRGNHGNG</sequence>
<dbReference type="SMART" id="SM00823">
    <property type="entry name" value="PKS_PP"/>
    <property type="match status" value="4"/>
</dbReference>
<dbReference type="InterPro" id="IPR000873">
    <property type="entry name" value="AMP-dep_synth/lig_dom"/>
</dbReference>
<dbReference type="SUPFAM" id="SSF47336">
    <property type="entry name" value="ACP-like"/>
    <property type="match status" value="4"/>
</dbReference>
<evidence type="ECO:0000259" key="7">
    <source>
        <dbReference type="PROSITE" id="PS50075"/>
    </source>
</evidence>
<dbReference type="InterPro" id="IPR001242">
    <property type="entry name" value="Condensation_dom"/>
</dbReference>
<dbReference type="SUPFAM" id="SSF51679">
    <property type="entry name" value="Bacterial luciferase-like"/>
    <property type="match status" value="1"/>
</dbReference>
<evidence type="ECO:0000256" key="5">
    <source>
        <dbReference type="ARBA" id="ARBA00023098"/>
    </source>
</evidence>
<feature type="region of interest" description="Disordered" evidence="6">
    <location>
        <begin position="2313"/>
        <end position="2333"/>
    </location>
</feature>
<dbReference type="PROSITE" id="PS00012">
    <property type="entry name" value="PHOSPHOPANTETHEINE"/>
    <property type="match status" value="4"/>
</dbReference>
<dbReference type="InterPro" id="IPR010071">
    <property type="entry name" value="AA_adenyl_dom"/>
</dbReference>
<evidence type="ECO:0000256" key="1">
    <source>
        <dbReference type="ARBA" id="ARBA00001957"/>
    </source>
</evidence>
<protein>
    <submittedName>
        <fullName evidence="8">Amino acid adenylation domain-containing protein</fullName>
    </submittedName>
</protein>
<dbReference type="Gene3D" id="3.40.50.980">
    <property type="match status" value="4"/>
</dbReference>
<evidence type="ECO:0000256" key="4">
    <source>
        <dbReference type="ARBA" id="ARBA00022832"/>
    </source>
</evidence>
<dbReference type="InterPro" id="IPR020845">
    <property type="entry name" value="AMP-binding_CS"/>
</dbReference>
<dbReference type="InterPro" id="IPR023213">
    <property type="entry name" value="CAT-like_dom_sf"/>
</dbReference>
<dbReference type="NCBIfam" id="TIGR04020">
    <property type="entry name" value="seco_metab_LLM"/>
    <property type="match status" value="1"/>
</dbReference>
<evidence type="ECO:0000313" key="9">
    <source>
        <dbReference type="Proteomes" id="UP000662747"/>
    </source>
</evidence>
<dbReference type="CDD" id="cd05930">
    <property type="entry name" value="A_NRPS"/>
    <property type="match status" value="1"/>
</dbReference>
<dbReference type="Gene3D" id="1.10.1200.10">
    <property type="entry name" value="ACP-like"/>
    <property type="match status" value="4"/>
</dbReference>
<dbReference type="InterPro" id="IPR011251">
    <property type="entry name" value="Luciferase-like_dom"/>
</dbReference>
<dbReference type="InterPro" id="IPR024011">
    <property type="entry name" value="Biosynth_lucif-like_mOase_dom"/>
</dbReference>
<dbReference type="SUPFAM" id="SSF52777">
    <property type="entry name" value="CoA-dependent acyltransferases"/>
    <property type="match status" value="6"/>
</dbReference>
<dbReference type="Pfam" id="PF13193">
    <property type="entry name" value="AMP-binding_C"/>
    <property type="match status" value="3"/>
</dbReference>
<dbReference type="PANTHER" id="PTHR45527">
    <property type="entry name" value="NONRIBOSOMAL PEPTIDE SYNTHETASE"/>
    <property type="match status" value="1"/>
</dbReference>
<dbReference type="InterPro" id="IPR009081">
    <property type="entry name" value="PP-bd_ACP"/>
</dbReference>
<reference evidence="8 9" key="1">
    <citation type="submission" date="2021-02" db="EMBL/GenBank/DDBJ databases">
        <title>De Novo genome assembly of isolated myxobacteria.</title>
        <authorList>
            <person name="Stevens D.C."/>
        </authorList>
    </citation>
    <scope>NUCLEOTIDE SEQUENCE [LARGE SCALE GENOMIC DNA]</scope>
    <source>
        <strain evidence="9">SCPEA02</strain>
    </source>
</reference>
<dbReference type="InterPro" id="IPR036736">
    <property type="entry name" value="ACP-like_sf"/>
</dbReference>
<dbReference type="Pfam" id="PF00550">
    <property type="entry name" value="PP-binding"/>
    <property type="match status" value="4"/>
</dbReference>
<proteinExistence type="predicted"/>
<dbReference type="Pfam" id="PF00668">
    <property type="entry name" value="Condensation"/>
    <property type="match status" value="3"/>
</dbReference>
<keyword evidence="2" id="KW-0596">Phosphopantetheine</keyword>
<dbReference type="RefSeq" id="WP_206727904.1">
    <property type="nucleotide sequence ID" value="NZ_CP071090.1"/>
</dbReference>
<keyword evidence="4" id="KW-0276">Fatty acid metabolism</keyword>
<feature type="region of interest" description="Disordered" evidence="6">
    <location>
        <begin position="3054"/>
        <end position="3073"/>
    </location>
</feature>
<dbReference type="CDD" id="cd19531">
    <property type="entry name" value="LCL_NRPS-like"/>
    <property type="match status" value="3"/>
</dbReference>
<dbReference type="CDD" id="cd12117">
    <property type="entry name" value="A_NRPS_Srf_like"/>
    <property type="match status" value="2"/>
</dbReference>
<dbReference type="NCBIfam" id="NF003417">
    <property type="entry name" value="PRK04813.1"/>
    <property type="match status" value="6"/>
</dbReference>
<gene>
    <name evidence="8" type="ORF">JY651_16085</name>
</gene>
<keyword evidence="5" id="KW-0443">Lipid metabolism</keyword>
<dbReference type="Gene3D" id="3.30.559.30">
    <property type="entry name" value="Nonribosomal peptide synthetase, condensation domain"/>
    <property type="match status" value="3"/>
</dbReference>
<dbReference type="SUPFAM" id="SSF56801">
    <property type="entry name" value="Acetyl-CoA synthetase-like"/>
    <property type="match status" value="5"/>
</dbReference>
<dbReference type="InterPro" id="IPR040097">
    <property type="entry name" value="FAAL/FAAC"/>
</dbReference>
<dbReference type="Gene3D" id="3.30.559.10">
    <property type="entry name" value="Chloramphenicol acetyltransferase-like domain"/>
    <property type="match status" value="3"/>
</dbReference>
<dbReference type="InterPro" id="IPR045851">
    <property type="entry name" value="AMP-bd_C_sf"/>
</dbReference>
<keyword evidence="3" id="KW-0597">Phosphoprotein</keyword>
<comment type="cofactor">
    <cofactor evidence="1">
        <name>pantetheine 4'-phosphate</name>
        <dbReference type="ChEBI" id="CHEBI:47942"/>
    </cofactor>
</comment>
<dbReference type="Pfam" id="PF00296">
    <property type="entry name" value="Bac_luciferase"/>
    <property type="match status" value="1"/>
</dbReference>
<feature type="domain" description="Carrier" evidence="7">
    <location>
        <begin position="2016"/>
        <end position="2091"/>
    </location>
</feature>
<dbReference type="Gene3D" id="3.30.300.30">
    <property type="match status" value="4"/>
</dbReference>
<dbReference type="InterPro" id="IPR036661">
    <property type="entry name" value="Luciferase-like_sf"/>
</dbReference>
<dbReference type="InterPro" id="IPR042099">
    <property type="entry name" value="ANL_N_sf"/>
</dbReference>
<dbReference type="PROSITE" id="PS50075">
    <property type="entry name" value="CARRIER"/>
    <property type="match status" value="4"/>
</dbReference>
<dbReference type="Gene3D" id="3.20.20.30">
    <property type="entry name" value="Luciferase-like domain"/>
    <property type="match status" value="1"/>
</dbReference>